<feature type="compositionally biased region" description="Pro residues" evidence="1">
    <location>
        <begin position="159"/>
        <end position="183"/>
    </location>
</feature>
<feature type="compositionally biased region" description="Low complexity" evidence="1">
    <location>
        <begin position="94"/>
        <end position="107"/>
    </location>
</feature>
<keyword evidence="4" id="KW-1185">Reference proteome</keyword>
<accession>A0ABD3Q0C1</accession>
<feature type="transmembrane region" description="Helical" evidence="2">
    <location>
        <begin position="464"/>
        <end position="485"/>
    </location>
</feature>
<feature type="compositionally biased region" description="Acidic residues" evidence="1">
    <location>
        <begin position="633"/>
        <end position="646"/>
    </location>
</feature>
<evidence type="ECO:0000256" key="1">
    <source>
        <dbReference type="SAM" id="MobiDB-lite"/>
    </source>
</evidence>
<feature type="compositionally biased region" description="Pro residues" evidence="1">
    <location>
        <begin position="648"/>
        <end position="657"/>
    </location>
</feature>
<evidence type="ECO:0000313" key="4">
    <source>
        <dbReference type="Proteomes" id="UP001530400"/>
    </source>
</evidence>
<feature type="compositionally biased region" description="Low complexity" evidence="1">
    <location>
        <begin position="596"/>
        <end position="607"/>
    </location>
</feature>
<dbReference type="EMBL" id="JALLPJ020000394">
    <property type="protein sequence ID" value="KAL3793387.1"/>
    <property type="molecule type" value="Genomic_DNA"/>
</dbReference>
<protein>
    <submittedName>
        <fullName evidence="3">Uncharacterized protein</fullName>
    </submittedName>
</protein>
<feature type="compositionally biased region" description="Low complexity" evidence="1">
    <location>
        <begin position="1"/>
        <end position="19"/>
    </location>
</feature>
<evidence type="ECO:0000256" key="2">
    <source>
        <dbReference type="SAM" id="Phobius"/>
    </source>
</evidence>
<comment type="caution">
    <text evidence="3">The sequence shown here is derived from an EMBL/GenBank/DDBJ whole genome shotgun (WGS) entry which is preliminary data.</text>
</comment>
<keyword evidence="2" id="KW-1133">Transmembrane helix</keyword>
<feature type="compositionally biased region" description="Low complexity" evidence="1">
    <location>
        <begin position="120"/>
        <end position="148"/>
    </location>
</feature>
<feature type="compositionally biased region" description="Gly residues" evidence="1">
    <location>
        <begin position="108"/>
        <end position="119"/>
    </location>
</feature>
<proteinExistence type="predicted"/>
<organism evidence="3 4">
    <name type="scientific">Cyclotella atomus</name>
    <dbReference type="NCBI Taxonomy" id="382360"/>
    <lineage>
        <taxon>Eukaryota</taxon>
        <taxon>Sar</taxon>
        <taxon>Stramenopiles</taxon>
        <taxon>Ochrophyta</taxon>
        <taxon>Bacillariophyta</taxon>
        <taxon>Coscinodiscophyceae</taxon>
        <taxon>Thalassiosirophycidae</taxon>
        <taxon>Stephanodiscales</taxon>
        <taxon>Stephanodiscaceae</taxon>
        <taxon>Cyclotella</taxon>
    </lineage>
</organism>
<keyword evidence="2" id="KW-0472">Membrane</keyword>
<reference evidence="3 4" key="1">
    <citation type="submission" date="2024-10" db="EMBL/GenBank/DDBJ databases">
        <title>Updated reference genomes for cyclostephanoid diatoms.</title>
        <authorList>
            <person name="Roberts W.R."/>
            <person name="Alverson A.J."/>
        </authorList>
    </citation>
    <scope>NUCLEOTIDE SEQUENCE [LARGE SCALE GENOMIC DNA]</scope>
    <source>
        <strain evidence="3 4">AJA010-31</strain>
    </source>
</reference>
<feature type="compositionally biased region" description="Basic and acidic residues" evidence="1">
    <location>
        <begin position="608"/>
        <end position="632"/>
    </location>
</feature>
<keyword evidence="2" id="KW-0812">Transmembrane</keyword>
<dbReference type="AlphaFoldDB" id="A0ABD3Q0C1"/>
<feature type="region of interest" description="Disordered" evidence="1">
    <location>
        <begin position="584"/>
        <end position="671"/>
    </location>
</feature>
<evidence type="ECO:0000313" key="3">
    <source>
        <dbReference type="EMBL" id="KAL3793387.1"/>
    </source>
</evidence>
<gene>
    <name evidence="3" type="ORF">ACHAWO_003079</name>
</gene>
<dbReference type="Proteomes" id="UP001530400">
    <property type="component" value="Unassembled WGS sequence"/>
</dbReference>
<feature type="region of interest" description="Disordered" evidence="1">
    <location>
        <begin position="1"/>
        <end position="244"/>
    </location>
</feature>
<name>A0ABD3Q0C1_9STRA</name>
<sequence>MKLSTIITASAVTTTSASVRHSRNLGKSGKGSHSSHHNYPGPPPDFWGPSYHHGSSSKGGKSSSEDNVKYVWVEGPSSKWGGHPEKPPPPPYWGGDSSSKSGKSSGKSGKGSGKSGKGSKGSSWGSSGKSGKGSSKSSKGSSKSGKGSVQFVWVGPGHPWGPPPPGHPWGPPPPGHPWGPPPFHYGKSGKGSGKSGKGSHNYHPKPVDDDDDDKSNAWIGDNDDEWAGVDDGWNGDGGDGESEEVEDIDWGDVWGGGDAWAGDDVGWVKEDDDLGDVWGGGNAWAGDDVGWVEEDENYPNDVCFQKGEVVRCSGAPGGEAIHVEFSYSVETSGLDPEDTVPSLEGAILDAAVDYVSSLDSSYYGVTRVSSDPSDHINDEVMCTPKHSGNDCSIIKGGMTVYADSHSMDACDYANIVEASMDIVDYSSVDGIEGIEYVDSGSSCDGTSKIVSGEAAVTDDEGLSAGAMIGFAMLAAFIAAAALLLARKMRRTGDTSDRDFDLISVDTDFEGNRFGSNDPFASTVDVHKCTSMYCNCNKGGAGTTFLPAPKKSIIDKVIKKQGIDSTSPTGVDEAAAQGFFVGDPEPLEAVSMDSDDSSQSRNSSQPKDSIIRAEPTSEERVLTPVREIAHDSEIDTEFESDGEEDLESIPPPPPLPPGHPKRNSLQDDEMSV</sequence>